<dbReference type="AlphaFoldDB" id="A0A1I7UWY2"/>
<evidence type="ECO:0000256" key="1">
    <source>
        <dbReference type="SAM" id="Phobius"/>
    </source>
</evidence>
<protein>
    <submittedName>
        <fullName evidence="4">Secreted protein</fullName>
    </submittedName>
</protein>
<keyword evidence="2" id="KW-0732">Signal</keyword>
<sequence>MNFSLNILSILILVIILIEGHPVGFHTLKNPVTHPLRCPSNTTNCLETSYSGSPSILLPLSLIFYFCIV</sequence>
<organism evidence="3 4">
    <name type="scientific">Caenorhabditis tropicalis</name>
    <dbReference type="NCBI Taxonomy" id="1561998"/>
    <lineage>
        <taxon>Eukaryota</taxon>
        <taxon>Metazoa</taxon>
        <taxon>Ecdysozoa</taxon>
        <taxon>Nematoda</taxon>
        <taxon>Chromadorea</taxon>
        <taxon>Rhabditida</taxon>
        <taxon>Rhabditina</taxon>
        <taxon>Rhabditomorpha</taxon>
        <taxon>Rhabditoidea</taxon>
        <taxon>Rhabditidae</taxon>
        <taxon>Peloderinae</taxon>
        <taxon>Caenorhabditis</taxon>
    </lineage>
</organism>
<evidence type="ECO:0000256" key="2">
    <source>
        <dbReference type="SAM" id="SignalP"/>
    </source>
</evidence>
<name>A0A1I7UWY2_9PELO</name>
<feature type="signal peptide" evidence="2">
    <location>
        <begin position="1"/>
        <end position="20"/>
    </location>
</feature>
<dbReference type="WBParaSite" id="Csp11.Scaffold630.g20164.t1">
    <property type="protein sequence ID" value="Csp11.Scaffold630.g20164.t1"/>
    <property type="gene ID" value="Csp11.Scaffold630.g20164"/>
</dbReference>
<proteinExistence type="predicted"/>
<feature type="chain" id="PRO_5009309506" evidence="2">
    <location>
        <begin position="21"/>
        <end position="69"/>
    </location>
</feature>
<dbReference type="Proteomes" id="UP000095282">
    <property type="component" value="Unplaced"/>
</dbReference>
<keyword evidence="1" id="KW-0472">Membrane</keyword>
<keyword evidence="3" id="KW-1185">Reference proteome</keyword>
<evidence type="ECO:0000313" key="3">
    <source>
        <dbReference type="Proteomes" id="UP000095282"/>
    </source>
</evidence>
<evidence type="ECO:0000313" key="4">
    <source>
        <dbReference type="WBParaSite" id="Csp11.Scaffold630.g20164.t1"/>
    </source>
</evidence>
<accession>A0A1I7UWY2</accession>
<reference evidence="4" key="1">
    <citation type="submission" date="2016-11" db="UniProtKB">
        <authorList>
            <consortium name="WormBaseParasite"/>
        </authorList>
    </citation>
    <scope>IDENTIFICATION</scope>
</reference>
<keyword evidence="1" id="KW-0812">Transmembrane</keyword>
<keyword evidence="1" id="KW-1133">Transmembrane helix</keyword>
<feature type="transmembrane region" description="Helical" evidence="1">
    <location>
        <begin position="49"/>
        <end position="68"/>
    </location>
</feature>